<feature type="coiled-coil region" evidence="1">
    <location>
        <begin position="53"/>
        <end position="150"/>
    </location>
</feature>
<evidence type="ECO:0000256" key="1">
    <source>
        <dbReference type="SAM" id="Coils"/>
    </source>
</evidence>
<protein>
    <submittedName>
        <fullName evidence="2">Nucleoporin GLE1-like</fullName>
    </submittedName>
</protein>
<proteinExistence type="predicted"/>
<dbReference type="EMBL" id="AKHW03005657">
    <property type="protein sequence ID" value="KYO25925.1"/>
    <property type="molecule type" value="Genomic_DNA"/>
</dbReference>
<dbReference type="Proteomes" id="UP000050525">
    <property type="component" value="Unassembled WGS sequence"/>
</dbReference>
<name>A0A151MN14_ALLMI</name>
<accession>A0A151MN14</accession>
<keyword evidence="1" id="KW-0175">Coiled coil</keyword>
<dbReference type="AlphaFoldDB" id="A0A151MN14"/>
<comment type="caution">
    <text evidence="2">The sequence shown here is derived from an EMBL/GenBank/DDBJ whole genome shotgun (WGS) entry which is preliminary data.</text>
</comment>
<sequence length="307" mass="35793">MWREGQMDPPSSIEVDYIKNLQKQVYLLELETSFLREQAKKVTSIQPKITIQAGKLLQKMKELHLEMNNAQLKLGRKESHTELHQKIQQHEDMEAKLAESRSECLRLQALLHQLEENHLSSSQSGQQHIAKELCEEAQKLREVLKEKELSADENKYLRNKVAENCGHLTKENGFLQSQVLEASKHLDRERQLREEESTCNSRRISELVSRKEKERQLELKLTYLKGLLQDERKKVLPIREQISEKDDEIRHMHGHANTMVQDLNSLKSQVDTEHTLTERKLETACQYSNSINVICMASFIQGCQSFI</sequence>
<keyword evidence="3" id="KW-1185">Reference proteome</keyword>
<gene>
    <name evidence="2" type="ORF">Y1Q_0003714</name>
</gene>
<evidence type="ECO:0000313" key="3">
    <source>
        <dbReference type="Proteomes" id="UP000050525"/>
    </source>
</evidence>
<organism evidence="2 3">
    <name type="scientific">Alligator mississippiensis</name>
    <name type="common">American alligator</name>
    <dbReference type="NCBI Taxonomy" id="8496"/>
    <lineage>
        <taxon>Eukaryota</taxon>
        <taxon>Metazoa</taxon>
        <taxon>Chordata</taxon>
        <taxon>Craniata</taxon>
        <taxon>Vertebrata</taxon>
        <taxon>Euteleostomi</taxon>
        <taxon>Archelosauria</taxon>
        <taxon>Archosauria</taxon>
        <taxon>Crocodylia</taxon>
        <taxon>Alligatoridae</taxon>
        <taxon>Alligatorinae</taxon>
        <taxon>Alligator</taxon>
    </lineage>
</organism>
<reference evidence="2 3" key="1">
    <citation type="journal article" date="2012" name="Genome Biol.">
        <title>Sequencing three crocodilian genomes to illuminate the evolution of archosaurs and amniotes.</title>
        <authorList>
            <person name="St John J.A."/>
            <person name="Braun E.L."/>
            <person name="Isberg S.R."/>
            <person name="Miles L.G."/>
            <person name="Chong A.Y."/>
            <person name="Gongora J."/>
            <person name="Dalzell P."/>
            <person name="Moran C."/>
            <person name="Bed'hom B."/>
            <person name="Abzhanov A."/>
            <person name="Burgess S.C."/>
            <person name="Cooksey A.M."/>
            <person name="Castoe T.A."/>
            <person name="Crawford N.G."/>
            <person name="Densmore L.D."/>
            <person name="Drew J.C."/>
            <person name="Edwards S.V."/>
            <person name="Faircloth B.C."/>
            <person name="Fujita M.K."/>
            <person name="Greenwold M.J."/>
            <person name="Hoffmann F.G."/>
            <person name="Howard J.M."/>
            <person name="Iguchi T."/>
            <person name="Janes D.E."/>
            <person name="Khan S.Y."/>
            <person name="Kohno S."/>
            <person name="de Koning A.J."/>
            <person name="Lance S.L."/>
            <person name="McCarthy F.M."/>
            <person name="McCormack J.E."/>
            <person name="Merchant M.E."/>
            <person name="Peterson D.G."/>
            <person name="Pollock D.D."/>
            <person name="Pourmand N."/>
            <person name="Raney B.J."/>
            <person name="Roessler K.A."/>
            <person name="Sanford J.R."/>
            <person name="Sawyer R.H."/>
            <person name="Schmidt C.J."/>
            <person name="Triplett E.W."/>
            <person name="Tuberville T.D."/>
            <person name="Venegas-Anaya M."/>
            <person name="Howard J.T."/>
            <person name="Jarvis E.D."/>
            <person name="Guillette L.J.Jr."/>
            <person name="Glenn T.C."/>
            <person name="Green R.E."/>
            <person name="Ray D.A."/>
        </authorList>
    </citation>
    <scope>NUCLEOTIDE SEQUENCE [LARGE SCALE GENOMIC DNA]</scope>
    <source>
        <strain evidence="2">KSC_2009_1</strain>
    </source>
</reference>
<evidence type="ECO:0000313" key="2">
    <source>
        <dbReference type="EMBL" id="KYO25925.1"/>
    </source>
</evidence>